<organism evidence="3 4">
    <name type="scientific">Ktedonobacter racemifer DSM 44963</name>
    <dbReference type="NCBI Taxonomy" id="485913"/>
    <lineage>
        <taxon>Bacteria</taxon>
        <taxon>Bacillati</taxon>
        <taxon>Chloroflexota</taxon>
        <taxon>Ktedonobacteria</taxon>
        <taxon>Ktedonobacterales</taxon>
        <taxon>Ktedonobacteraceae</taxon>
        <taxon>Ktedonobacter</taxon>
    </lineage>
</organism>
<comment type="caution">
    <text evidence="3">The sequence shown here is derived from an EMBL/GenBank/DDBJ whole genome shotgun (WGS) entry which is preliminary data.</text>
</comment>
<comment type="similarity">
    <text evidence="1">Belongs to the YciI family.</text>
</comment>
<evidence type="ECO:0000256" key="1">
    <source>
        <dbReference type="ARBA" id="ARBA00007689"/>
    </source>
</evidence>
<gene>
    <name evidence="3" type="ORF">Krac_10113</name>
</gene>
<feature type="domain" description="YCII-related" evidence="2">
    <location>
        <begin position="1"/>
        <end position="88"/>
    </location>
</feature>
<reference evidence="3 4" key="1">
    <citation type="journal article" date="2011" name="Stand. Genomic Sci.">
        <title>Non-contiguous finished genome sequence and contextual data of the filamentous soil bacterium Ktedonobacter racemifer type strain (SOSP1-21).</title>
        <authorList>
            <person name="Chang Y.J."/>
            <person name="Land M."/>
            <person name="Hauser L."/>
            <person name="Chertkov O."/>
            <person name="Del Rio T.G."/>
            <person name="Nolan M."/>
            <person name="Copeland A."/>
            <person name="Tice H."/>
            <person name="Cheng J.F."/>
            <person name="Lucas S."/>
            <person name="Han C."/>
            <person name="Goodwin L."/>
            <person name="Pitluck S."/>
            <person name="Ivanova N."/>
            <person name="Ovchinikova G."/>
            <person name="Pati A."/>
            <person name="Chen A."/>
            <person name="Palaniappan K."/>
            <person name="Mavromatis K."/>
            <person name="Liolios K."/>
            <person name="Brettin T."/>
            <person name="Fiebig A."/>
            <person name="Rohde M."/>
            <person name="Abt B."/>
            <person name="Goker M."/>
            <person name="Detter J.C."/>
            <person name="Woyke T."/>
            <person name="Bristow J."/>
            <person name="Eisen J.A."/>
            <person name="Markowitz V."/>
            <person name="Hugenholtz P."/>
            <person name="Kyrpides N.C."/>
            <person name="Klenk H.P."/>
            <person name="Lapidus A."/>
        </authorList>
    </citation>
    <scope>NUCLEOTIDE SEQUENCE [LARGE SCALE GENOMIC DNA]</scope>
    <source>
        <strain evidence="4">DSM 44963</strain>
    </source>
</reference>
<dbReference type="EMBL" id="ADVG01000001">
    <property type="protein sequence ID" value="EFH88632.1"/>
    <property type="molecule type" value="Genomic_DNA"/>
</dbReference>
<evidence type="ECO:0000313" key="3">
    <source>
        <dbReference type="EMBL" id="EFH88632.1"/>
    </source>
</evidence>
<accession>D6TFF2</accession>
<dbReference type="InParanoid" id="D6TFF2"/>
<dbReference type="InterPro" id="IPR005545">
    <property type="entry name" value="YCII"/>
</dbReference>
<protein>
    <submittedName>
        <fullName evidence="3">YCII-related protein</fullName>
    </submittedName>
</protein>
<dbReference type="Proteomes" id="UP000004508">
    <property type="component" value="Unassembled WGS sequence"/>
</dbReference>
<proteinExistence type="inferred from homology"/>
<dbReference type="RefSeq" id="WP_007904736.1">
    <property type="nucleotide sequence ID" value="NZ_ADVG01000001.1"/>
</dbReference>
<keyword evidence="4" id="KW-1185">Reference proteome</keyword>
<dbReference type="SUPFAM" id="SSF54909">
    <property type="entry name" value="Dimeric alpha+beta barrel"/>
    <property type="match status" value="1"/>
</dbReference>
<dbReference type="AlphaFoldDB" id="D6TFF2"/>
<name>D6TFF2_KTERA</name>
<evidence type="ECO:0000313" key="4">
    <source>
        <dbReference type="Proteomes" id="UP000004508"/>
    </source>
</evidence>
<sequence>MKFLLLSRHTGGREVPENEREQNVKDLMEWWSLLKASTALPVSGGKSVTSESTEEYKGEVEGMLVFEAESIDQAVEMAKKSPGLKYGWTHDVLKEMTM</sequence>
<dbReference type="STRING" id="485913.Krac_10113"/>
<evidence type="ECO:0000259" key="2">
    <source>
        <dbReference type="Pfam" id="PF03795"/>
    </source>
</evidence>
<dbReference type="InterPro" id="IPR011008">
    <property type="entry name" value="Dimeric_a/b-barrel"/>
</dbReference>
<dbReference type="Pfam" id="PF03795">
    <property type="entry name" value="YCII"/>
    <property type="match status" value="1"/>
</dbReference>